<dbReference type="EMBL" id="JAHRHJ020000010">
    <property type="protein sequence ID" value="KAH9298438.1"/>
    <property type="molecule type" value="Genomic_DNA"/>
</dbReference>
<organism evidence="1 2">
    <name type="scientific">Taxus chinensis</name>
    <name type="common">Chinese yew</name>
    <name type="synonym">Taxus wallichiana var. chinensis</name>
    <dbReference type="NCBI Taxonomy" id="29808"/>
    <lineage>
        <taxon>Eukaryota</taxon>
        <taxon>Viridiplantae</taxon>
        <taxon>Streptophyta</taxon>
        <taxon>Embryophyta</taxon>
        <taxon>Tracheophyta</taxon>
        <taxon>Spermatophyta</taxon>
        <taxon>Pinopsida</taxon>
        <taxon>Pinidae</taxon>
        <taxon>Conifers II</taxon>
        <taxon>Cupressales</taxon>
        <taxon>Taxaceae</taxon>
        <taxon>Taxus</taxon>
    </lineage>
</organism>
<name>A0AA38CGP9_TAXCH</name>
<gene>
    <name evidence="1" type="ORF">KI387_030120</name>
</gene>
<feature type="non-terminal residue" evidence="1">
    <location>
        <position position="63"/>
    </location>
</feature>
<sequence>VVIGKGLDMMDEDVGVMDRDVGMIKVNFDVIFAFIFDFDMMGVDINKVLRKESEIGVDAMDSE</sequence>
<protein>
    <submittedName>
        <fullName evidence="1">Uncharacterized protein</fullName>
    </submittedName>
</protein>
<evidence type="ECO:0000313" key="2">
    <source>
        <dbReference type="Proteomes" id="UP000824469"/>
    </source>
</evidence>
<dbReference type="AlphaFoldDB" id="A0AA38CGP9"/>
<accession>A0AA38CGP9</accession>
<evidence type="ECO:0000313" key="1">
    <source>
        <dbReference type="EMBL" id="KAH9298438.1"/>
    </source>
</evidence>
<keyword evidence="2" id="KW-1185">Reference proteome</keyword>
<reference evidence="1 2" key="1">
    <citation type="journal article" date="2021" name="Nat. Plants">
        <title>The Taxus genome provides insights into paclitaxel biosynthesis.</title>
        <authorList>
            <person name="Xiong X."/>
            <person name="Gou J."/>
            <person name="Liao Q."/>
            <person name="Li Y."/>
            <person name="Zhou Q."/>
            <person name="Bi G."/>
            <person name="Li C."/>
            <person name="Du R."/>
            <person name="Wang X."/>
            <person name="Sun T."/>
            <person name="Guo L."/>
            <person name="Liang H."/>
            <person name="Lu P."/>
            <person name="Wu Y."/>
            <person name="Zhang Z."/>
            <person name="Ro D.K."/>
            <person name="Shang Y."/>
            <person name="Huang S."/>
            <person name="Yan J."/>
        </authorList>
    </citation>
    <scope>NUCLEOTIDE SEQUENCE [LARGE SCALE GENOMIC DNA]</scope>
    <source>
        <strain evidence="1">Ta-2019</strain>
    </source>
</reference>
<proteinExistence type="predicted"/>
<feature type="non-terminal residue" evidence="1">
    <location>
        <position position="1"/>
    </location>
</feature>
<comment type="caution">
    <text evidence="1">The sequence shown here is derived from an EMBL/GenBank/DDBJ whole genome shotgun (WGS) entry which is preliminary data.</text>
</comment>
<dbReference type="Proteomes" id="UP000824469">
    <property type="component" value="Unassembled WGS sequence"/>
</dbReference>